<proteinExistence type="inferred from homology"/>
<evidence type="ECO:0000256" key="2">
    <source>
        <dbReference type="ARBA" id="ARBA00010532"/>
    </source>
</evidence>
<dbReference type="GO" id="GO:0005044">
    <property type="term" value="F:scavenger receptor activity"/>
    <property type="evidence" value="ECO:0007669"/>
    <property type="project" value="InterPro"/>
</dbReference>
<evidence type="ECO:0000256" key="8">
    <source>
        <dbReference type="SAM" id="Phobius"/>
    </source>
</evidence>
<keyword evidence="5 8" id="KW-1133">Transmembrane helix</keyword>
<dbReference type="Proteomes" id="UP000198287">
    <property type="component" value="Unassembled WGS sequence"/>
</dbReference>
<evidence type="ECO:0000256" key="3">
    <source>
        <dbReference type="ARBA" id="ARBA00022475"/>
    </source>
</evidence>
<comment type="similarity">
    <text evidence="2">Belongs to the CD36 family.</text>
</comment>
<dbReference type="AlphaFoldDB" id="A0A226EH73"/>
<evidence type="ECO:0000256" key="5">
    <source>
        <dbReference type="ARBA" id="ARBA00022989"/>
    </source>
</evidence>
<dbReference type="PANTHER" id="PTHR11923">
    <property type="entry name" value="SCAVENGER RECEPTOR CLASS B TYPE-1 SR-B1"/>
    <property type="match status" value="1"/>
</dbReference>
<protein>
    <submittedName>
        <fullName evidence="9">Scavenger receptor class B member 1</fullName>
    </submittedName>
</protein>
<reference evidence="9 10" key="1">
    <citation type="submission" date="2015-12" db="EMBL/GenBank/DDBJ databases">
        <title>The genome of Folsomia candida.</title>
        <authorList>
            <person name="Faddeeva A."/>
            <person name="Derks M.F."/>
            <person name="Anvar Y."/>
            <person name="Smit S."/>
            <person name="Van Straalen N."/>
            <person name="Roelofs D."/>
        </authorList>
    </citation>
    <scope>NUCLEOTIDE SEQUENCE [LARGE SCALE GENOMIC DNA]</scope>
    <source>
        <strain evidence="9 10">VU population</strain>
        <tissue evidence="9">Whole body</tissue>
    </source>
</reference>
<keyword evidence="9" id="KW-0675">Receptor</keyword>
<evidence type="ECO:0000256" key="4">
    <source>
        <dbReference type="ARBA" id="ARBA00022692"/>
    </source>
</evidence>
<feature type="transmembrane region" description="Helical" evidence="8">
    <location>
        <begin position="12"/>
        <end position="31"/>
    </location>
</feature>
<sequence length="478" mass="54397">MQNLPTKLFTGGLILLFGTICIFWVVVPGAIKWKVTQTLRFEDGNEIFEEFTNIKVEILFKVFIFNVTNPDDVASGKSLPKLDEIGPYVYEEKRTNIPVHLDPENDTFTYQSTVVFHFRPDLSAGSDEDVITVLNVPIVAVANELNNWSRMIRYMAKAYITSFQEPLFVERKVRTVLFDGVHLELIESVSDILGMNYLPNNTFGYFYEKNATITPNYVVHAGVQDNSKFGKIITWKGQEKLDIWNGEHCNMINGSDTSLYPPFITKDSILRGYEADICRSVYMVFKKEDQVNGINGLRFGLPEDFFDGNSSYNECFCSESDKSKCPKNGALSISACRWGAPLFISHPHFLYGDPSYNELTGLSPGIPEIHESYAILEPTTGAVLKGSRRMQLNIQMRKSKDIPELNNVQDALVPLFWVDDAAVQPDRTLDDLRWRMVIPLKVVEVSKWFMLCSSSILILVAISIFMLRSKNKKPVEYY</sequence>
<dbReference type="PRINTS" id="PR01609">
    <property type="entry name" value="CD36FAMILY"/>
</dbReference>
<dbReference type="OMA" id="GHILAYQ"/>
<dbReference type="InterPro" id="IPR002159">
    <property type="entry name" value="CD36_fam"/>
</dbReference>
<comment type="subcellular location">
    <subcellularLocation>
        <location evidence="1">Cell membrane</location>
    </subcellularLocation>
</comment>
<dbReference type="GO" id="GO:0005764">
    <property type="term" value="C:lysosome"/>
    <property type="evidence" value="ECO:0007669"/>
    <property type="project" value="InterPro"/>
</dbReference>
<evidence type="ECO:0000256" key="7">
    <source>
        <dbReference type="ARBA" id="ARBA00023180"/>
    </source>
</evidence>
<evidence type="ECO:0000313" key="10">
    <source>
        <dbReference type="Proteomes" id="UP000198287"/>
    </source>
</evidence>
<dbReference type="Pfam" id="PF01130">
    <property type="entry name" value="CD36"/>
    <property type="match status" value="1"/>
</dbReference>
<keyword evidence="10" id="KW-1185">Reference proteome</keyword>
<dbReference type="PANTHER" id="PTHR11923:SF51">
    <property type="entry name" value="LYSOSOME MEMBRANE PROTEIN 2"/>
    <property type="match status" value="1"/>
</dbReference>
<dbReference type="OrthoDB" id="195015at2759"/>
<keyword evidence="7" id="KW-0325">Glycoprotein</keyword>
<evidence type="ECO:0000256" key="6">
    <source>
        <dbReference type="ARBA" id="ARBA00023136"/>
    </source>
</evidence>
<name>A0A226EH73_FOLCA</name>
<dbReference type="PRINTS" id="PR01611">
    <property type="entry name" value="LIMPII"/>
</dbReference>
<feature type="transmembrane region" description="Helical" evidence="8">
    <location>
        <begin position="448"/>
        <end position="467"/>
    </location>
</feature>
<dbReference type="EMBL" id="LNIX01000003">
    <property type="protein sequence ID" value="OXA57013.1"/>
    <property type="molecule type" value="Genomic_DNA"/>
</dbReference>
<keyword evidence="6 8" id="KW-0472">Membrane</keyword>
<dbReference type="InterPro" id="IPR005429">
    <property type="entry name" value="LimpII"/>
</dbReference>
<comment type="caution">
    <text evidence="9">The sequence shown here is derived from an EMBL/GenBank/DDBJ whole genome shotgun (WGS) entry which is preliminary data.</text>
</comment>
<dbReference type="GO" id="GO:0005886">
    <property type="term" value="C:plasma membrane"/>
    <property type="evidence" value="ECO:0007669"/>
    <property type="project" value="UniProtKB-SubCell"/>
</dbReference>
<gene>
    <name evidence="9" type="ORF">Fcan01_07686</name>
</gene>
<keyword evidence="3" id="KW-1003">Cell membrane</keyword>
<accession>A0A226EH73</accession>
<evidence type="ECO:0000313" key="9">
    <source>
        <dbReference type="EMBL" id="OXA57013.1"/>
    </source>
</evidence>
<organism evidence="9 10">
    <name type="scientific">Folsomia candida</name>
    <name type="common">Springtail</name>
    <dbReference type="NCBI Taxonomy" id="158441"/>
    <lineage>
        <taxon>Eukaryota</taxon>
        <taxon>Metazoa</taxon>
        <taxon>Ecdysozoa</taxon>
        <taxon>Arthropoda</taxon>
        <taxon>Hexapoda</taxon>
        <taxon>Collembola</taxon>
        <taxon>Entomobryomorpha</taxon>
        <taxon>Isotomoidea</taxon>
        <taxon>Isotomidae</taxon>
        <taxon>Proisotominae</taxon>
        <taxon>Folsomia</taxon>
    </lineage>
</organism>
<keyword evidence="4 8" id="KW-0812">Transmembrane</keyword>
<evidence type="ECO:0000256" key="1">
    <source>
        <dbReference type="ARBA" id="ARBA00004236"/>
    </source>
</evidence>